<comment type="caution">
    <text evidence="1">The sequence shown here is derived from an EMBL/GenBank/DDBJ whole genome shotgun (WGS) entry which is preliminary data.</text>
</comment>
<dbReference type="AlphaFoldDB" id="A0A6A5H7Z9"/>
<gene>
    <name evidence="1" type="ORF">GCK72_011511</name>
</gene>
<dbReference type="EMBL" id="WUAV01000003">
    <property type="protein sequence ID" value="KAF1763245.1"/>
    <property type="molecule type" value="Genomic_DNA"/>
</dbReference>
<dbReference type="RefSeq" id="XP_053588084.1">
    <property type="nucleotide sequence ID" value="XM_053728507.1"/>
</dbReference>
<protein>
    <submittedName>
        <fullName evidence="1">Uncharacterized protein</fullName>
    </submittedName>
</protein>
<sequence length="69" mass="7740">MMIDETLLNFTTAAPPPTVLSAVARGTHLVDQFPAHAEIFSDADWPLVQVRLFFLNIQQILSIFQQKSV</sequence>
<organism evidence="1 2">
    <name type="scientific">Caenorhabditis remanei</name>
    <name type="common">Caenorhabditis vulgaris</name>
    <dbReference type="NCBI Taxonomy" id="31234"/>
    <lineage>
        <taxon>Eukaryota</taxon>
        <taxon>Metazoa</taxon>
        <taxon>Ecdysozoa</taxon>
        <taxon>Nematoda</taxon>
        <taxon>Chromadorea</taxon>
        <taxon>Rhabditida</taxon>
        <taxon>Rhabditina</taxon>
        <taxon>Rhabditomorpha</taxon>
        <taxon>Rhabditoidea</taxon>
        <taxon>Rhabditidae</taxon>
        <taxon>Peloderinae</taxon>
        <taxon>Caenorhabditis</taxon>
    </lineage>
</organism>
<accession>A0A6A5H7Z9</accession>
<name>A0A6A5H7Z9_CAERE</name>
<proteinExistence type="predicted"/>
<evidence type="ECO:0000313" key="1">
    <source>
        <dbReference type="EMBL" id="KAF1763245.1"/>
    </source>
</evidence>
<dbReference type="CTD" id="78775224"/>
<evidence type="ECO:0000313" key="2">
    <source>
        <dbReference type="Proteomes" id="UP000483820"/>
    </source>
</evidence>
<dbReference type="GeneID" id="78775224"/>
<dbReference type="KEGG" id="crq:GCK72_011511"/>
<reference evidence="1 2" key="1">
    <citation type="submission" date="2019-12" db="EMBL/GenBank/DDBJ databases">
        <title>Chromosome-level assembly of the Caenorhabditis remanei genome.</title>
        <authorList>
            <person name="Teterina A.A."/>
            <person name="Willis J.H."/>
            <person name="Phillips P.C."/>
        </authorList>
    </citation>
    <scope>NUCLEOTIDE SEQUENCE [LARGE SCALE GENOMIC DNA]</scope>
    <source>
        <strain evidence="1 2">PX506</strain>
        <tissue evidence="1">Whole organism</tissue>
    </source>
</reference>
<dbReference type="Proteomes" id="UP000483820">
    <property type="component" value="Chromosome III"/>
</dbReference>